<comment type="function">
    <text evidence="8">Catalyzes the acetylation of L-2,4-diaminobutyrate (DABA) to gamma-N-acetyl-alpha,gamma-diaminobutyric acid (ADABA) with acetyl coenzyme A.</text>
</comment>
<evidence type="ECO:0000256" key="4">
    <source>
        <dbReference type="ARBA" id="ARBA00017935"/>
    </source>
</evidence>
<evidence type="ECO:0000256" key="8">
    <source>
        <dbReference type="RuleBase" id="RU365045"/>
    </source>
</evidence>
<feature type="domain" description="N-acetyltransferase" evidence="9">
    <location>
        <begin position="1"/>
        <end position="166"/>
    </location>
</feature>
<dbReference type="CDD" id="cd04301">
    <property type="entry name" value="NAT_SF"/>
    <property type="match status" value="1"/>
</dbReference>
<evidence type="ECO:0000256" key="6">
    <source>
        <dbReference type="ARBA" id="ARBA00023315"/>
    </source>
</evidence>
<dbReference type="UniPathway" id="UPA00067">
    <property type="reaction ID" value="UER00122"/>
</dbReference>
<dbReference type="GO" id="GO:0019491">
    <property type="term" value="P:ectoine biosynthetic process"/>
    <property type="evidence" value="ECO:0007669"/>
    <property type="project" value="UniProtKB-UniPathway"/>
</dbReference>
<dbReference type="AlphaFoldDB" id="A0A853FVT1"/>
<protein>
    <recommendedName>
        <fullName evidence="4 8">L-2,4-diaminobutyric acid acetyltransferase</fullName>
        <shortName evidence="8">DABA acetyltransferase</shortName>
        <ecNumber evidence="3 8">2.3.1.178</ecNumber>
    </recommendedName>
</protein>
<evidence type="ECO:0000313" key="11">
    <source>
        <dbReference type="Proteomes" id="UP000559809"/>
    </source>
</evidence>
<accession>A0A853FVT1</accession>
<evidence type="ECO:0000259" key="9">
    <source>
        <dbReference type="PROSITE" id="PS51186"/>
    </source>
</evidence>
<dbReference type="EMBL" id="JACCEM010000006">
    <property type="protein sequence ID" value="NYT50065.1"/>
    <property type="molecule type" value="Genomic_DNA"/>
</dbReference>
<dbReference type="InterPro" id="IPR016181">
    <property type="entry name" value="Acyl_CoA_acyltransferase"/>
</dbReference>
<sequence>MHWLRAPEASDAADIHRLISRCPPLDLNSVYTYLLLSEHFRQTCIVAGAEDRLLGFVSAYLRPQRPDVLFVWQVAVHAEARGRRLAHHMLTRLLRREALARVAYIETTVGPGNRASRSVFERLARDLSAPLNESPLFDAGLFGGQSHDDEPLLRIGPFRSPGRPASASAR</sequence>
<comment type="catalytic activity">
    <reaction evidence="7 8">
        <text>L-2,4-diaminobutanoate + acetyl-CoA = (2S)-4-acetamido-2-aminobutanoate + CoA + H(+)</text>
        <dbReference type="Rhea" id="RHEA:16901"/>
        <dbReference type="ChEBI" id="CHEBI:15378"/>
        <dbReference type="ChEBI" id="CHEBI:57287"/>
        <dbReference type="ChEBI" id="CHEBI:57288"/>
        <dbReference type="ChEBI" id="CHEBI:58761"/>
        <dbReference type="ChEBI" id="CHEBI:58929"/>
        <dbReference type="EC" id="2.3.1.178"/>
    </reaction>
</comment>
<dbReference type="Pfam" id="PF00583">
    <property type="entry name" value="Acetyltransf_1"/>
    <property type="match status" value="1"/>
</dbReference>
<comment type="pathway">
    <text evidence="1 8">Amine and polyamine biosynthesis; ectoine biosynthesis; L-ectoine from L-aspartate 4-semialdehyde: step 2/3.</text>
</comment>
<dbReference type="InterPro" id="IPR000182">
    <property type="entry name" value="GNAT_dom"/>
</dbReference>
<name>A0A853FVT1_9BURK</name>
<organism evidence="10 11">
    <name type="scientific">Parapusillimonas granuli</name>
    <dbReference type="NCBI Taxonomy" id="380911"/>
    <lineage>
        <taxon>Bacteria</taxon>
        <taxon>Pseudomonadati</taxon>
        <taxon>Pseudomonadota</taxon>
        <taxon>Betaproteobacteria</taxon>
        <taxon>Burkholderiales</taxon>
        <taxon>Alcaligenaceae</taxon>
        <taxon>Parapusillimonas</taxon>
    </lineage>
</organism>
<dbReference type="NCBIfam" id="TIGR02406">
    <property type="entry name" value="ectoine_EctA"/>
    <property type="match status" value="1"/>
</dbReference>
<gene>
    <name evidence="8 10" type="primary">ectA</name>
    <name evidence="10" type="ORF">H0A72_12165</name>
</gene>
<reference evidence="10 11" key="1">
    <citation type="submission" date="2020-07" db="EMBL/GenBank/DDBJ databases">
        <title>Taxonomic revisions and descriptions of new bacterial species based on genomic comparisons in the high-G+C-content subgroup of the family Alcaligenaceae.</title>
        <authorList>
            <person name="Szabo A."/>
            <person name="Felfoldi T."/>
        </authorList>
    </citation>
    <scope>NUCLEOTIDE SEQUENCE [LARGE SCALE GENOMIC DNA]</scope>
    <source>
        <strain evidence="10 11">LMG 24012</strain>
    </source>
</reference>
<proteinExistence type="inferred from homology"/>
<dbReference type="SUPFAM" id="SSF55729">
    <property type="entry name" value="Acyl-CoA N-acyltransferases (Nat)"/>
    <property type="match status" value="1"/>
</dbReference>
<comment type="similarity">
    <text evidence="2 8">Belongs to the acetyltransferase family. EctA subfamily.</text>
</comment>
<keyword evidence="6 8" id="KW-0012">Acyltransferase</keyword>
<dbReference type="RefSeq" id="WP_180156139.1">
    <property type="nucleotide sequence ID" value="NZ_JACCEM010000006.1"/>
</dbReference>
<evidence type="ECO:0000256" key="5">
    <source>
        <dbReference type="ARBA" id="ARBA00022679"/>
    </source>
</evidence>
<dbReference type="Gene3D" id="3.40.630.30">
    <property type="match status" value="1"/>
</dbReference>
<evidence type="ECO:0000256" key="3">
    <source>
        <dbReference type="ARBA" id="ARBA00012355"/>
    </source>
</evidence>
<evidence type="ECO:0000313" key="10">
    <source>
        <dbReference type="EMBL" id="NYT50065.1"/>
    </source>
</evidence>
<dbReference type="Proteomes" id="UP000559809">
    <property type="component" value="Unassembled WGS sequence"/>
</dbReference>
<evidence type="ECO:0000256" key="1">
    <source>
        <dbReference type="ARBA" id="ARBA00004978"/>
    </source>
</evidence>
<evidence type="ECO:0000256" key="2">
    <source>
        <dbReference type="ARBA" id="ARBA00010712"/>
    </source>
</evidence>
<keyword evidence="5 8" id="KW-0808">Transferase</keyword>
<dbReference type="EC" id="2.3.1.178" evidence="3 8"/>
<dbReference type="GO" id="GO:0033816">
    <property type="term" value="F:diaminobutyrate acetyltransferase activity"/>
    <property type="evidence" value="ECO:0007669"/>
    <property type="project" value="UniProtKB-EC"/>
</dbReference>
<comment type="caution">
    <text evidence="10">The sequence shown here is derived from an EMBL/GenBank/DDBJ whole genome shotgun (WGS) entry which is preliminary data.</text>
</comment>
<keyword evidence="11" id="KW-1185">Reference proteome</keyword>
<evidence type="ECO:0000256" key="7">
    <source>
        <dbReference type="ARBA" id="ARBA00048924"/>
    </source>
</evidence>
<dbReference type="InterPro" id="IPR012772">
    <property type="entry name" value="Ectoine_EctA"/>
</dbReference>
<dbReference type="PROSITE" id="PS51186">
    <property type="entry name" value="GNAT"/>
    <property type="match status" value="1"/>
</dbReference>